<proteinExistence type="predicted"/>
<gene>
    <name evidence="1" type="ORF">NPX13_g1151</name>
</gene>
<dbReference type="VEuPathDB" id="FungiDB:F4678DRAFT_436523"/>
<evidence type="ECO:0008006" key="3">
    <source>
        <dbReference type="Google" id="ProtNLM"/>
    </source>
</evidence>
<sequence>MSPPLPLPSKAAVRALRSLALGTSCAIGAIVEDRRRRISTLKTAVANKEKLKSSRHYHQHSLEQLVPSVWSLDDAALVGPEDCRLRRNHIVEKPASNDTAPGNTEIQATIQDDHTRSLAQLPPPSTSPPPQFINQLQSSQDQHRYSVTYESTSDGLISNTVKPPKTGPAVRPLLSIKKLLSSPNSEKLDRAVALFLSRYPTFASSPQGDKWLALSLRLSQECESRGQWSNISHLLAHVIKFGALTEAQYFTYNPGSTIEFLLRRSDPEVSCSEKSVDAAARIYLVELEDRKERQDPDMERSGWLLLNELLTLRHFTLALRVYWRILSWSQCPEDCASSAIRTFHEHSDHKTVVKIFLLHYCRLTPAAESFNQTMDCVIKSVEALAGLNADSVLNAITEMKCPRFGKMQTRWIMQLLRAYWARNKNISKTQEIFENAVHLGLLNKVNAPEAVYRSMIEIAVKAGDADMADWYADKVIHDYPNMKDEVALKIVELKATAGDWNGVLSTFSEVQTSALTEATTGDIAFTAVLKVFAESHSANATRDFVMLFQEIGVRFHSHTVTLVAKKYGQARDMEGLVAWLELCSQQGFALHPGFCNSVLHSCRAEWEMSFPELRVVYAKFKALNPYCSDEVTRRIMSQAAHRTGHGLANVRPGKLITVNRLAYLGRWTKQRDVLEVMNQELMNGKPATAVNVYRRARRYGMPFSSHCLRLAVLAALRAKQFGSSAALSMIRDAKALGHQVEPAVAIFLTHQIDAFVGSVDDVMIHMRNLISRFESWQVSISPAVLTYMATTCVKIGDYEKAIALCCLARDRSGSPHLCFSRQGFKALASAYLKLLDIDGMSSLIDSTRKSGLSADKGVLLHLKSVHRLAKKLDESPAQAALLKVIQSGIHQFAHNRSEVRAEGKLISHRVLEIVGDAVKAVEARQPEKNLTQACTTAFHTEQVNSPTSIVQQEVAVG</sequence>
<organism evidence="1 2">
    <name type="scientific">Xylaria arbuscula</name>
    <dbReference type="NCBI Taxonomy" id="114810"/>
    <lineage>
        <taxon>Eukaryota</taxon>
        <taxon>Fungi</taxon>
        <taxon>Dikarya</taxon>
        <taxon>Ascomycota</taxon>
        <taxon>Pezizomycotina</taxon>
        <taxon>Sordariomycetes</taxon>
        <taxon>Xylariomycetidae</taxon>
        <taxon>Xylariales</taxon>
        <taxon>Xylariaceae</taxon>
        <taxon>Xylaria</taxon>
    </lineage>
</organism>
<keyword evidence="2" id="KW-1185">Reference proteome</keyword>
<evidence type="ECO:0000313" key="1">
    <source>
        <dbReference type="EMBL" id="KAJ3579410.1"/>
    </source>
</evidence>
<comment type="caution">
    <text evidence="1">The sequence shown here is derived from an EMBL/GenBank/DDBJ whole genome shotgun (WGS) entry which is preliminary data.</text>
</comment>
<dbReference type="InterPro" id="IPR011990">
    <property type="entry name" value="TPR-like_helical_dom_sf"/>
</dbReference>
<dbReference type="Gene3D" id="1.25.40.10">
    <property type="entry name" value="Tetratricopeptide repeat domain"/>
    <property type="match status" value="2"/>
</dbReference>
<dbReference type="AlphaFoldDB" id="A0A9W8NMK8"/>
<dbReference type="Proteomes" id="UP001148614">
    <property type="component" value="Unassembled WGS sequence"/>
</dbReference>
<reference evidence="1" key="1">
    <citation type="submission" date="2022-07" db="EMBL/GenBank/DDBJ databases">
        <title>Genome Sequence of Xylaria arbuscula.</title>
        <authorList>
            <person name="Buettner E."/>
        </authorList>
    </citation>
    <scope>NUCLEOTIDE SEQUENCE</scope>
    <source>
        <strain evidence="1">VT107</strain>
    </source>
</reference>
<protein>
    <recommendedName>
        <fullName evidence="3">Pentacotripeptide-repeat region of PRORP domain-containing protein</fullName>
    </recommendedName>
</protein>
<accession>A0A9W8NMK8</accession>
<name>A0A9W8NMK8_9PEZI</name>
<evidence type="ECO:0000313" key="2">
    <source>
        <dbReference type="Proteomes" id="UP001148614"/>
    </source>
</evidence>
<dbReference type="EMBL" id="JANPWZ010000099">
    <property type="protein sequence ID" value="KAJ3579410.1"/>
    <property type="molecule type" value="Genomic_DNA"/>
</dbReference>